<dbReference type="SUPFAM" id="SSF102405">
    <property type="entry name" value="MCP/YpsA-like"/>
    <property type="match status" value="1"/>
</dbReference>
<dbReference type="PANTHER" id="PTHR43022">
    <property type="entry name" value="PROTEIN SMF"/>
    <property type="match status" value="1"/>
</dbReference>
<protein>
    <submittedName>
        <fullName evidence="3">DNA processing protein</fullName>
    </submittedName>
</protein>
<dbReference type="RefSeq" id="WP_184785389.1">
    <property type="nucleotide sequence ID" value="NZ_BONT01000039.1"/>
</dbReference>
<gene>
    <name evidence="3" type="ORF">HNR73_000342</name>
</gene>
<evidence type="ECO:0000256" key="1">
    <source>
        <dbReference type="ARBA" id="ARBA00006525"/>
    </source>
</evidence>
<dbReference type="Proteomes" id="UP000548476">
    <property type="component" value="Unassembled WGS sequence"/>
</dbReference>
<reference evidence="3 4" key="1">
    <citation type="submission" date="2020-08" db="EMBL/GenBank/DDBJ databases">
        <title>Genomic Encyclopedia of Type Strains, Phase IV (KMG-IV): sequencing the most valuable type-strain genomes for metagenomic binning, comparative biology and taxonomic classification.</title>
        <authorList>
            <person name="Goeker M."/>
        </authorList>
    </citation>
    <scope>NUCLEOTIDE SEQUENCE [LARGE SCALE GENOMIC DNA]</scope>
    <source>
        <strain evidence="3 4">YIM 65646</strain>
    </source>
</reference>
<dbReference type="PANTHER" id="PTHR43022:SF1">
    <property type="entry name" value="PROTEIN SMF"/>
    <property type="match status" value="1"/>
</dbReference>
<keyword evidence="4" id="KW-1185">Reference proteome</keyword>
<evidence type="ECO:0000259" key="2">
    <source>
        <dbReference type="Pfam" id="PF02481"/>
    </source>
</evidence>
<dbReference type="InterPro" id="IPR057666">
    <property type="entry name" value="DrpA_SLOG"/>
</dbReference>
<accession>A0A841FKM1</accession>
<evidence type="ECO:0000313" key="3">
    <source>
        <dbReference type="EMBL" id="MBB6032500.1"/>
    </source>
</evidence>
<comment type="similarity">
    <text evidence="1">Belongs to the DprA/Smf family.</text>
</comment>
<dbReference type="EMBL" id="JACHGT010000001">
    <property type="protein sequence ID" value="MBB6032500.1"/>
    <property type="molecule type" value="Genomic_DNA"/>
</dbReference>
<comment type="caution">
    <text evidence="3">The sequence shown here is derived from an EMBL/GenBank/DDBJ whole genome shotgun (WGS) entry which is preliminary data.</text>
</comment>
<dbReference type="NCBIfam" id="TIGR00732">
    <property type="entry name" value="dprA"/>
    <property type="match status" value="1"/>
</dbReference>
<dbReference type="AlphaFoldDB" id="A0A841FKM1"/>
<dbReference type="GO" id="GO:0009294">
    <property type="term" value="P:DNA-mediated transformation"/>
    <property type="evidence" value="ECO:0007669"/>
    <property type="project" value="InterPro"/>
</dbReference>
<dbReference type="Gene3D" id="3.40.50.450">
    <property type="match status" value="1"/>
</dbReference>
<proteinExistence type="inferred from homology"/>
<organism evidence="3 4">
    <name type="scientific">Phytomonospora endophytica</name>
    <dbReference type="NCBI Taxonomy" id="714109"/>
    <lineage>
        <taxon>Bacteria</taxon>
        <taxon>Bacillati</taxon>
        <taxon>Actinomycetota</taxon>
        <taxon>Actinomycetes</taxon>
        <taxon>Micromonosporales</taxon>
        <taxon>Micromonosporaceae</taxon>
        <taxon>Phytomonospora</taxon>
    </lineage>
</organism>
<dbReference type="InterPro" id="IPR003488">
    <property type="entry name" value="DprA"/>
</dbReference>
<dbReference type="Pfam" id="PF02481">
    <property type="entry name" value="DNA_processg_A"/>
    <property type="match status" value="1"/>
</dbReference>
<name>A0A841FKM1_9ACTN</name>
<feature type="domain" description="Smf/DprA SLOG" evidence="2">
    <location>
        <begin position="80"/>
        <end position="301"/>
    </location>
</feature>
<sequence length="400" mass="42320">MTADLPRLIRVLLTALLEPGVGMAHELLAEHSPEEIAGRFRERGLPAALNRLAGNRLAGRDPLDLAAGILADTVSAGARVIIPGDEEWPSRLDDLAALGAGPGSHGPPLCLWARGPLNLRETLEESASIVGARDSTAYGDSMARELAFGLADRDWAVVSGGAFGIDTAAHRGALAADGPTVAILACGVDHVYPARNELLFAAIAERGLILSEWPPGALPLRHRFLIRNRLIAAATLGTVVVEAQIRSGARNTARHAVELDRQLMIVPGEATSPQSVGVHQLAREPGGARIVTRAAEIIEDLGRLGADLAEPLSAPDTALDRLDEVSSRILDAVPRRTAAMPAHIAAQAGVPLKAILKTLPTLHRAGLIEEADGRFRQTRAAIRPTPVDGRDMSRRGRMGR</sequence>
<evidence type="ECO:0000313" key="4">
    <source>
        <dbReference type="Proteomes" id="UP000548476"/>
    </source>
</evidence>